<reference evidence="3" key="1">
    <citation type="journal article" date="2019" name="Int. J. Syst. Evol. Microbiol.">
        <title>The Global Catalogue of Microorganisms (GCM) 10K type strain sequencing project: providing services to taxonomists for standard genome sequencing and annotation.</title>
        <authorList>
            <consortium name="The Broad Institute Genomics Platform"/>
            <consortium name="The Broad Institute Genome Sequencing Center for Infectious Disease"/>
            <person name="Wu L."/>
            <person name="Ma J."/>
        </authorList>
    </citation>
    <scope>NUCLEOTIDE SEQUENCE [LARGE SCALE GENOMIC DNA]</scope>
    <source>
        <strain evidence="3">NBRC 113072</strain>
    </source>
</reference>
<accession>A0ABQ6IPF5</accession>
<dbReference type="InterPro" id="IPR000073">
    <property type="entry name" value="AB_hydrolase_1"/>
</dbReference>
<evidence type="ECO:0000313" key="2">
    <source>
        <dbReference type="EMBL" id="GMA39336.1"/>
    </source>
</evidence>
<dbReference type="Pfam" id="PF12697">
    <property type="entry name" value="Abhydrolase_6"/>
    <property type="match status" value="1"/>
</dbReference>
<dbReference type="RefSeq" id="WP_284303269.1">
    <property type="nucleotide sequence ID" value="NZ_BSUO01000001.1"/>
</dbReference>
<dbReference type="InterPro" id="IPR029058">
    <property type="entry name" value="AB_hydrolase_fold"/>
</dbReference>
<gene>
    <name evidence="2" type="ORF">GCM10025883_13810</name>
</gene>
<dbReference type="SUPFAM" id="SSF53474">
    <property type="entry name" value="alpha/beta-Hydrolases"/>
    <property type="match status" value="1"/>
</dbReference>
<dbReference type="PANTHER" id="PTHR43798">
    <property type="entry name" value="MONOACYLGLYCEROL LIPASE"/>
    <property type="match status" value="1"/>
</dbReference>
<evidence type="ECO:0000313" key="3">
    <source>
        <dbReference type="Proteomes" id="UP001157126"/>
    </source>
</evidence>
<feature type="domain" description="AB hydrolase-1" evidence="1">
    <location>
        <begin position="40"/>
        <end position="298"/>
    </location>
</feature>
<protein>
    <recommendedName>
        <fullName evidence="1">AB hydrolase-1 domain-containing protein</fullName>
    </recommendedName>
</protein>
<proteinExistence type="predicted"/>
<evidence type="ECO:0000259" key="1">
    <source>
        <dbReference type="Pfam" id="PF12697"/>
    </source>
</evidence>
<sequence>MRQVRPAFVEGANVMIREHEVSYRNGAVVVRDYGGTGPSVLLVHGPGFCAAAWDTVAASLGGDVHAYAIDLPGHGKSTSTPRTAADSWGSILAVVRQLGLSAPLLVGLGLGSHACLAASLEAPGEIAGIVTLGGACVRTQESAEDDIAFYASSQFAEMLRTRFFFGFRGHPTKEAETLVDRMIARLGTDWRVVGFKGLREEVRYSIRPAPDGDGWVNMPLPSTITTMVSMKVGDRHFPDQSLYRRIDVPVLIVQLADGLDQEHARRERDLAVEHPPVSVRALDAGEYPHYTRHNEVAAIILDTCGVTPRPAVEADRNGGPGGA</sequence>
<dbReference type="Proteomes" id="UP001157126">
    <property type="component" value="Unassembled WGS sequence"/>
</dbReference>
<dbReference type="InterPro" id="IPR050266">
    <property type="entry name" value="AB_hydrolase_sf"/>
</dbReference>
<keyword evidence="3" id="KW-1185">Reference proteome</keyword>
<comment type="caution">
    <text evidence="2">The sequence shown here is derived from an EMBL/GenBank/DDBJ whole genome shotgun (WGS) entry which is preliminary data.</text>
</comment>
<dbReference type="Gene3D" id="3.40.50.1820">
    <property type="entry name" value="alpha/beta hydrolase"/>
    <property type="match status" value="1"/>
</dbReference>
<name>A0ABQ6IPF5_9MICO</name>
<dbReference type="PANTHER" id="PTHR43798:SF5">
    <property type="entry name" value="MONOACYLGLYCEROL LIPASE ABHD6"/>
    <property type="match status" value="1"/>
</dbReference>
<organism evidence="2 3">
    <name type="scientific">Mobilicoccus caccae</name>
    <dbReference type="NCBI Taxonomy" id="1859295"/>
    <lineage>
        <taxon>Bacteria</taxon>
        <taxon>Bacillati</taxon>
        <taxon>Actinomycetota</taxon>
        <taxon>Actinomycetes</taxon>
        <taxon>Micrococcales</taxon>
        <taxon>Dermatophilaceae</taxon>
        <taxon>Mobilicoccus</taxon>
    </lineage>
</organism>
<dbReference type="EMBL" id="BSUO01000001">
    <property type="protein sequence ID" value="GMA39336.1"/>
    <property type="molecule type" value="Genomic_DNA"/>
</dbReference>